<keyword evidence="7 12" id="KW-0375">Hydrogen ion transport</keyword>
<keyword evidence="5 12" id="KW-0138">CF(0)</keyword>
<sequence>MPQMAPLMWTSLFAFFLLNFLLFFILTYFLQPPSKMKQQPLLFSSSQKNWKW</sequence>
<comment type="similarity">
    <text evidence="2 12">Belongs to the ATPase protein 8 family.</text>
</comment>
<evidence type="ECO:0000256" key="6">
    <source>
        <dbReference type="ARBA" id="ARBA00022692"/>
    </source>
</evidence>
<evidence type="ECO:0000256" key="3">
    <source>
        <dbReference type="ARBA" id="ARBA00011291"/>
    </source>
</evidence>
<evidence type="ECO:0000256" key="10">
    <source>
        <dbReference type="ARBA" id="ARBA00023128"/>
    </source>
</evidence>
<evidence type="ECO:0000256" key="5">
    <source>
        <dbReference type="ARBA" id="ARBA00022547"/>
    </source>
</evidence>
<reference evidence="14" key="1">
    <citation type="submission" date="2016-05" db="EMBL/GenBank/DDBJ databases">
        <title>Complete mitochondrial genome of Polycheles coccifer.</title>
        <authorList>
            <person name="Tan M.H."/>
            <person name="Gan H.M."/>
            <person name="Bracken-Grissom H."/>
            <person name="Chan T.Y."/>
            <person name="Rahman S."/>
            <person name="Austin C.M."/>
        </authorList>
    </citation>
    <scope>NUCLEOTIDE SEQUENCE</scope>
</reference>
<evidence type="ECO:0000256" key="12">
    <source>
        <dbReference type="RuleBase" id="RU003661"/>
    </source>
</evidence>
<evidence type="ECO:0000256" key="4">
    <source>
        <dbReference type="ARBA" id="ARBA00022448"/>
    </source>
</evidence>
<name>A0A3S6I608_9EUCA</name>
<accession>A0A3S6I608</accession>
<dbReference type="GO" id="GO:0031966">
    <property type="term" value="C:mitochondrial membrane"/>
    <property type="evidence" value="ECO:0007669"/>
    <property type="project" value="UniProtKB-SubCell"/>
</dbReference>
<comment type="subunit">
    <text evidence="3">F-type ATPases have 2 components, CF(1) - the catalytic core - and CF(0) - the membrane proton channel.</text>
</comment>
<evidence type="ECO:0000256" key="9">
    <source>
        <dbReference type="ARBA" id="ARBA00023065"/>
    </source>
</evidence>
<evidence type="ECO:0000313" key="14">
    <source>
        <dbReference type="EMBL" id="ART66020.1"/>
    </source>
</evidence>
<comment type="subcellular location">
    <subcellularLocation>
        <location evidence="1 12">Mitochondrion membrane</location>
        <topology evidence="1 12">Single-pass membrane protein</topology>
    </subcellularLocation>
</comment>
<dbReference type="EMBL" id="KX343005">
    <property type="protein sequence ID" value="ART66020.1"/>
    <property type="molecule type" value="Genomic_DNA"/>
</dbReference>
<keyword evidence="11 13" id="KW-0472">Membrane</keyword>
<dbReference type="Pfam" id="PF00895">
    <property type="entry name" value="ATP-synt_8"/>
    <property type="match status" value="1"/>
</dbReference>
<keyword evidence="4 12" id="KW-0813">Transport</keyword>
<organism evidence="14">
    <name type="scientific">Polycheles coccifer</name>
    <dbReference type="NCBI Taxonomy" id="2004537"/>
    <lineage>
        <taxon>Eukaryota</taxon>
        <taxon>Metazoa</taxon>
        <taxon>Ecdysozoa</taxon>
        <taxon>Arthropoda</taxon>
        <taxon>Crustacea</taxon>
        <taxon>Multicrustacea</taxon>
        <taxon>Malacostraca</taxon>
        <taxon>Eumalacostraca</taxon>
        <taxon>Eucarida</taxon>
        <taxon>Decapoda</taxon>
        <taxon>Pleocyemata</taxon>
        <taxon>Polychelida</taxon>
        <taxon>Eryonoidea</taxon>
        <taxon>Polychelidae</taxon>
        <taxon>Polycheles</taxon>
    </lineage>
</organism>
<protein>
    <recommendedName>
        <fullName evidence="12">ATP synthase complex subunit 8</fullName>
    </recommendedName>
</protein>
<gene>
    <name evidence="14" type="primary">atp8</name>
</gene>
<keyword evidence="8 13" id="KW-1133">Transmembrane helix</keyword>
<evidence type="ECO:0000256" key="11">
    <source>
        <dbReference type="ARBA" id="ARBA00023136"/>
    </source>
</evidence>
<keyword evidence="10 12" id="KW-0496">Mitochondrion</keyword>
<evidence type="ECO:0000256" key="7">
    <source>
        <dbReference type="ARBA" id="ARBA00022781"/>
    </source>
</evidence>
<dbReference type="GO" id="GO:0045259">
    <property type="term" value="C:proton-transporting ATP synthase complex"/>
    <property type="evidence" value="ECO:0007669"/>
    <property type="project" value="UniProtKB-KW"/>
</dbReference>
<geneLocation type="mitochondrion" evidence="14"/>
<dbReference type="InterPro" id="IPR001421">
    <property type="entry name" value="ATP8_metazoa"/>
</dbReference>
<evidence type="ECO:0000256" key="2">
    <source>
        <dbReference type="ARBA" id="ARBA00008892"/>
    </source>
</evidence>
<dbReference type="AlphaFoldDB" id="A0A3S6I608"/>
<dbReference type="GO" id="GO:0015986">
    <property type="term" value="P:proton motive force-driven ATP synthesis"/>
    <property type="evidence" value="ECO:0007669"/>
    <property type="project" value="InterPro"/>
</dbReference>
<evidence type="ECO:0000256" key="13">
    <source>
        <dbReference type="SAM" id="Phobius"/>
    </source>
</evidence>
<keyword evidence="6 12" id="KW-0812">Transmembrane</keyword>
<evidence type="ECO:0000256" key="1">
    <source>
        <dbReference type="ARBA" id="ARBA00004304"/>
    </source>
</evidence>
<evidence type="ECO:0000256" key="8">
    <source>
        <dbReference type="ARBA" id="ARBA00022989"/>
    </source>
</evidence>
<dbReference type="GO" id="GO:0015078">
    <property type="term" value="F:proton transmembrane transporter activity"/>
    <property type="evidence" value="ECO:0007669"/>
    <property type="project" value="InterPro"/>
</dbReference>
<proteinExistence type="inferred from homology"/>
<keyword evidence="9 12" id="KW-0406">Ion transport</keyword>
<feature type="transmembrane region" description="Helical" evidence="13">
    <location>
        <begin position="6"/>
        <end position="30"/>
    </location>
</feature>